<proteinExistence type="predicted"/>
<dbReference type="InterPro" id="IPR010298">
    <property type="entry name" value="YacP-like"/>
</dbReference>
<dbReference type="PANTHER" id="PTHR43261">
    <property type="entry name" value="TRANSLATION ELONGATION FACTOR G-RELATED"/>
    <property type="match status" value="1"/>
</dbReference>
<dbReference type="InterPro" id="IPR014721">
    <property type="entry name" value="Ribsml_uS5_D2-typ_fold_subgr"/>
</dbReference>
<dbReference type="GO" id="GO:0005525">
    <property type="term" value="F:GTP binding"/>
    <property type="evidence" value="ECO:0007669"/>
    <property type="project" value="UniProtKB-KW"/>
</dbReference>
<dbReference type="PRINTS" id="PR01037">
    <property type="entry name" value="TCRTETOQM"/>
</dbReference>
<dbReference type="Pfam" id="PF00679">
    <property type="entry name" value="EFG_C"/>
    <property type="match status" value="1"/>
</dbReference>
<dbReference type="SMART" id="SM00889">
    <property type="entry name" value="EFG_IV"/>
    <property type="match status" value="1"/>
</dbReference>
<organism evidence="6 7">
    <name type="scientific">Lachnobacterium bovis DSM 14045</name>
    <dbReference type="NCBI Taxonomy" id="1122142"/>
    <lineage>
        <taxon>Bacteria</taxon>
        <taxon>Bacillati</taxon>
        <taxon>Bacillota</taxon>
        <taxon>Clostridia</taxon>
        <taxon>Lachnospirales</taxon>
        <taxon>Lachnospiraceae</taxon>
        <taxon>Lachnobacterium</taxon>
    </lineage>
</organism>
<evidence type="ECO:0000313" key="7">
    <source>
        <dbReference type="Proteomes" id="UP000183918"/>
    </source>
</evidence>
<dbReference type="Gene3D" id="2.40.30.10">
    <property type="entry name" value="Translation factors"/>
    <property type="match status" value="1"/>
</dbReference>
<sequence length="924" mass="105201">MKKINIGILAHVDAGKTTLSEALLYKTGQIRKLGRVDHKDAFLDTDSMEKQRGITIFSKQARIKTEKMDITLLDTPGHVDFSAEMERTLDILDYAVLVISGTDKIQSHTRTVWKLLKHYKVPTFVFVNKMDLDGADKEEVLEELKSGLSNECVDFSPIFEEDSVKNTKLNEWKEEIAVSDDELLEKFMETGELKESDVAKVVKGRKVFPCIFGSALKLEGVDELYSVLEKYTIQPKYGSDFGAKVYKISHDDSGKRLTFLKVTGGTVKVKDLIDIRDYSDNSVHRDSDASKCNNASNGSNVSEKVDQIRIYSGLKFEAVDVVEAGTVCAVVGLTKTKAGMGLGVEKNENESILEPVLNYQIFFPDNITKTQMLQNLRVLEEEDPKLNVVWNEELKEIHVQLMGPVQIEVLTHLIKERFDINVTFGEGSIVYKETIAEPVEGVGHFEPLRHYAEVHLLLEPGERGTGVTLGKKCSTDILDLNWQRLITTHIEEREHKGVLTGSGLTDVRISILTGRAHQKHTEGGDFRQATYRAIRNALMKAKNVLLEPYFSFEIEVPKENLGRTLSDMEQNFAKYNSPEFLQINGEEWTRLTGKVPVSTVANYKSVLNEYTSGRGRITLNLDGYDVCHNPEEVIAERGYNPEMDLKNTADSVFCAHGAGFVVPWAEVENYMHLDYVYKGGELDYSGYGDELEDFDIQAFTALSKRKEEEKRKLEKMNSYEVDAELQSIYQREFGMNKDDMLDYERKKWVKKNKSDDRKTEGVKVKKDRHGNPIYKKNKEQMLIVDGYNIIFGWPELNELANTNMDSARDKLLDELANYQGFKHCEIIVVFDAYKNKNNPGKKNKYHNLTVVYTKEDEKADTYIERTVNNLKDKYTITVASSDGLVQLTSMKFGSLRLSARLLKKEIDFTCNNGMEQYERGKNRE</sequence>
<gene>
    <name evidence="6" type="ORF">SAMN02910414_01155</name>
</gene>
<dbReference type="Proteomes" id="UP000183918">
    <property type="component" value="Unassembled WGS sequence"/>
</dbReference>
<feature type="region of interest" description="Disordered" evidence="4">
    <location>
        <begin position="281"/>
        <end position="300"/>
    </location>
</feature>
<dbReference type="Gene3D" id="3.30.70.870">
    <property type="entry name" value="Elongation Factor G (Translational Gtpase), domain 3"/>
    <property type="match status" value="1"/>
</dbReference>
<dbReference type="InterPro" id="IPR000640">
    <property type="entry name" value="EFG_V-like"/>
</dbReference>
<dbReference type="InterPro" id="IPR009000">
    <property type="entry name" value="Transl_B-barrel_sf"/>
</dbReference>
<evidence type="ECO:0000256" key="3">
    <source>
        <dbReference type="ARBA" id="ARBA00023134"/>
    </source>
</evidence>
<evidence type="ECO:0000256" key="4">
    <source>
        <dbReference type="SAM" id="MobiDB-lite"/>
    </source>
</evidence>
<name>A0A1H3IJK4_9FIRM</name>
<dbReference type="PRINTS" id="PR00315">
    <property type="entry name" value="ELONGATNFCT"/>
</dbReference>
<dbReference type="Gene3D" id="3.30.230.10">
    <property type="match status" value="1"/>
</dbReference>
<dbReference type="SUPFAM" id="SSF54980">
    <property type="entry name" value="EF-G C-terminal domain-like"/>
    <property type="match status" value="2"/>
</dbReference>
<dbReference type="OrthoDB" id="9801472at2"/>
<dbReference type="InterPro" id="IPR000795">
    <property type="entry name" value="T_Tr_GTP-bd_dom"/>
</dbReference>
<dbReference type="EMBL" id="FNPG01000012">
    <property type="protein sequence ID" value="SDY27014.1"/>
    <property type="molecule type" value="Genomic_DNA"/>
</dbReference>
<keyword evidence="3" id="KW-0342">GTP-binding</keyword>
<dbReference type="AlphaFoldDB" id="A0A1H3IJK4"/>
<dbReference type="GO" id="GO:0006412">
    <property type="term" value="P:translation"/>
    <property type="evidence" value="ECO:0007669"/>
    <property type="project" value="UniProtKB-KW"/>
</dbReference>
<dbReference type="GO" id="GO:0003924">
    <property type="term" value="F:GTPase activity"/>
    <property type="evidence" value="ECO:0007669"/>
    <property type="project" value="InterPro"/>
</dbReference>
<dbReference type="Pfam" id="PF00009">
    <property type="entry name" value="GTP_EFTU"/>
    <property type="match status" value="1"/>
</dbReference>
<protein>
    <submittedName>
        <fullName evidence="6">Small GTP-binding protein domain-containing protein</fullName>
    </submittedName>
</protein>
<dbReference type="InterPro" id="IPR005225">
    <property type="entry name" value="Small_GTP-bd"/>
</dbReference>
<reference evidence="6 7" key="1">
    <citation type="submission" date="2016-10" db="EMBL/GenBank/DDBJ databases">
        <authorList>
            <person name="de Groot N.N."/>
        </authorList>
    </citation>
    <scope>NUCLEOTIDE SEQUENCE [LARGE SCALE GENOMIC DNA]</scope>
    <source>
        <strain evidence="6 7">DSM 14045</strain>
    </source>
</reference>
<evidence type="ECO:0000256" key="2">
    <source>
        <dbReference type="ARBA" id="ARBA00022917"/>
    </source>
</evidence>
<evidence type="ECO:0000259" key="5">
    <source>
        <dbReference type="PROSITE" id="PS51722"/>
    </source>
</evidence>
<accession>A0A1H3IJK4</accession>
<dbReference type="GO" id="GO:0032790">
    <property type="term" value="P:ribosome disassembly"/>
    <property type="evidence" value="ECO:0007669"/>
    <property type="project" value="TreeGrafter"/>
</dbReference>
<dbReference type="SUPFAM" id="SSF50447">
    <property type="entry name" value="Translation proteins"/>
    <property type="match status" value="1"/>
</dbReference>
<feature type="domain" description="Tr-type G" evidence="5">
    <location>
        <begin position="1"/>
        <end position="236"/>
    </location>
</feature>
<dbReference type="PROSITE" id="PS51722">
    <property type="entry name" value="G_TR_2"/>
    <property type="match status" value="1"/>
</dbReference>
<dbReference type="SUPFAM" id="SSF54211">
    <property type="entry name" value="Ribosomal protein S5 domain 2-like"/>
    <property type="match status" value="1"/>
</dbReference>
<feature type="compositionally biased region" description="Polar residues" evidence="4">
    <location>
        <begin position="290"/>
        <end position="300"/>
    </location>
</feature>
<dbReference type="Gene3D" id="3.40.50.300">
    <property type="entry name" value="P-loop containing nucleotide triphosphate hydrolases"/>
    <property type="match status" value="1"/>
</dbReference>
<dbReference type="InterPro" id="IPR020568">
    <property type="entry name" value="Ribosomal_Su5_D2-typ_SF"/>
</dbReference>
<evidence type="ECO:0000313" key="6">
    <source>
        <dbReference type="EMBL" id="SDY27014.1"/>
    </source>
</evidence>
<dbReference type="InterPro" id="IPR041095">
    <property type="entry name" value="EFG_II"/>
</dbReference>
<dbReference type="PANTHER" id="PTHR43261:SF1">
    <property type="entry name" value="RIBOSOME-RELEASING FACTOR 2, MITOCHONDRIAL"/>
    <property type="match status" value="1"/>
</dbReference>
<dbReference type="CDD" id="cd10912">
    <property type="entry name" value="PIN_YacP-like"/>
    <property type="match status" value="1"/>
</dbReference>
<dbReference type="Gene3D" id="3.30.70.240">
    <property type="match status" value="1"/>
</dbReference>
<dbReference type="Pfam" id="PF03764">
    <property type="entry name" value="EFG_IV"/>
    <property type="match status" value="1"/>
</dbReference>
<dbReference type="PROSITE" id="PS00301">
    <property type="entry name" value="G_TR_1"/>
    <property type="match status" value="1"/>
</dbReference>
<dbReference type="SMART" id="SM00838">
    <property type="entry name" value="EFG_C"/>
    <property type="match status" value="1"/>
</dbReference>
<dbReference type="InterPro" id="IPR035647">
    <property type="entry name" value="EFG_III/V"/>
</dbReference>
<dbReference type="InterPro" id="IPR005517">
    <property type="entry name" value="Transl_elong_EFG/EF2_IV"/>
</dbReference>
<dbReference type="NCBIfam" id="TIGR00231">
    <property type="entry name" value="small_GTP"/>
    <property type="match status" value="1"/>
</dbReference>
<dbReference type="InterPro" id="IPR027417">
    <property type="entry name" value="P-loop_NTPase"/>
</dbReference>
<evidence type="ECO:0000256" key="1">
    <source>
        <dbReference type="ARBA" id="ARBA00022741"/>
    </source>
</evidence>
<dbReference type="RefSeq" id="WP_074716985.1">
    <property type="nucleotide sequence ID" value="NZ_FNPG01000012.1"/>
</dbReference>
<keyword evidence="2" id="KW-0648">Protein biosynthesis</keyword>
<keyword evidence="1" id="KW-0547">Nucleotide-binding</keyword>
<dbReference type="Pfam" id="PF14492">
    <property type="entry name" value="EFG_III"/>
    <property type="match status" value="1"/>
</dbReference>
<dbReference type="STRING" id="1122142.SAMN02910414_01155"/>
<dbReference type="InterPro" id="IPR031157">
    <property type="entry name" value="G_TR_CS"/>
</dbReference>
<keyword evidence="7" id="KW-1185">Reference proteome</keyword>
<dbReference type="SUPFAM" id="SSF52540">
    <property type="entry name" value="P-loop containing nucleoside triphosphate hydrolases"/>
    <property type="match status" value="1"/>
</dbReference>
<dbReference type="Pfam" id="PF05991">
    <property type="entry name" value="NYN_YacP"/>
    <property type="match status" value="1"/>
</dbReference>